<evidence type="ECO:0000313" key="13">
    <source>
        <dbReference type="EMBL" id="PBL04133.1"/>
    </source>
</evidence>
<evidence type="ECO:0000256" key="10">
    <source>
        <dbReference type="ARBA" id="ARBA00023180"/>
    </source>
</evidence>
<evidence type="ECO:0000256" key="3">
    <source>
        <dbReference type="ARBA" id="ARBA00022525"/>
    </source>
</evidence>
<keyword evidence="4" id="KW-0479">Metal-binding</keyword>
<comment type="subcellular location">
    <subcellularLocation>
        <location evidence="2">Secreted</location>
    </subcellularLocation>
</comment>
<dbReference type="InterPro" id="IPR054497">
    <property type="entry name" value="LPMO_AA14"/>
</dbReference>
<dbReference type="OrthoDB" id="2019572at2759"/>
<keyword evidence="14" id="KW-1185">Reference proteome</keyword>
<comment type="cofactor">
    <cofactor evidence="1">
        <name>Cu(2+)</name>
        <dbReference type="ChEBI" id="CHEBI:29036"/>
    </cofactor>
</comment>
<evidence type="ECO:0000256" key="2">
    <source>
        <dbReference type="ARBA" id="ARBA00004613"/>
    </source>
</evidence>
<keyword evidence="7" id="KW-0186">Copper</keyword>
<evidence type="ECO:0000313" key="14">
    <source>
        <dbReference type="Proteomes" id="UP000217790"/>
    </source>
</evidence>
<reference evidence="14" key="1">
    <citation type="journal article" date="2017" name="Nat. Ecol. Evol.">
        <title>Genome expansion and lineage-specific genetic innovations in the forest pathogenic fungi Armillaria.</title>
        <authorList>
            <person name="Sipos G."/>
            <person name="Prasanna A.N."/>
            <person name="Walter M.C."/>
            <person name="O'Connor E."/>
            <person name="Balint B."/>
            <person name="Krizsan K."/>
            <person name="Kiss B."/>
            <person name="Hess J."/>
            <person name="Varga T."/>
            <person name="Slot J."/>
            <person name="Riley R."/>
            <person name="Boka B."/>
            <person name="Rigling D."/>
            <person name="Barry K."/>
            <person name="Lee J."/>
            <person name="Mihaltcheva S."/>
            <person name="LaButti K."/>
            <person name="Lipzen A."/>
            <person name="Waldron R."/>
            <person name="Moloney N.M."/>
            <person name="Sperisen C."/>
            <person name="Kredics L."/>
            <person name="Vagvoelgyi C."/>
            <person name="Patrignani A."/>
            <person name="Fitzpatrick D."/>
            <person name="Nagy I."/>
            <person name="Doyle S."/>
            <person name="Anderson J.B."/>
            <person name="Grigoriev I.V."/>
            <person name="Gueldener U."/>
            <person name="Muensterkoetter M."/>
            <person name="Nagy L.G."/>
        </authorList>
    </citation>
    <scope>NUCLEOTIDE SEQUENCE [LARGE SCALE GENOMIC DNA]</scope>
    <source>
        <strain evidence="14">Ar21-2</strain>
    </source>
</reference>
<keyword evidence="12" id="KW-0472">Membrane</keyword>
<evidence type="ECO:0000256" key="11">
    <source>
        <dbReference type="ARBA" id="ARBA00046340"/>
    </source>
</evidence>
<keyword evidence="3" id="KW-0964">Secreted</keyword>
<dbReference type="GO" id="GO:0005576">
    <property type="term" value="C:extracellular region"/>
    <property type="evidence" value="ECO:0007669"/>
    <property type="project" value="UniProtKB-SubCell"/>
</dbReference>
<evidence type="ECO:0000256" key="4">
    <source>
        <dbReference type="ARBA" id="ARBA00022723"/>
    </source>
</evidence>
<name>A0A2H3ELR6_ARMGA</name>
<keyword evidence="10" id="KW-0325">Glycoprotein</keyword>
<dbReference type="AlphaFoldDB" id="A0A2H3ELR6"/>
<gene>
    <name evidence="13" type="ORF">ARMGADRAFT_43784</name>
</gene>
<evidence type="ECO:0000256" key="12">
    <source>
        <dbReference type="SAM" id="Phobius"/>
    </source>
</evidence>
<evidence type="ECO:0000256" key="6">
    <source>
        <dbReference type="ARBA" id="ARBA00023002"/>
    </source>
</evidence>
<dbReference type="GO" id="GO:0004497">
    <property type="term" value="F:monooxygenase activity"/>
    <property type="evidence" value="ECO:0007669"/>
    <property type="project" value="UniProtKB-KW"/>
</dbReference>
<evidence type="ECO:0000256" key="1">
    <source>
        <dbReference type="ARBA" id="ARBA00001973"/>
    </source>
</evidence>
<dbReference type="Pfam" id="PF22810">
    <property type="entry name" value="LPMO_AA14"/>
    <property type="match status" value="1"/>
</dbReference>
<feature type="transmembrane region" description="Helical" evidence="12">
    <location>
        <begin position="34"/>
        <end position="55"/>
    </location>
</feature>
<evidence type="ECO:0000256" key="5">
    <source>
        <dbReference type="ARBA" id="ARBA00022729"/>
    </source>
</evidence>
<dbReference type="EMBL" id="KZ293644">
    <property type="protein sequence ID" value="PBL04133.1"/>
    <property type="molecule type" value="Genomic_DNA"/>
</dbReference>
<dbReference type="STRING" id="47427.A0A2H3ELR6"/>
<keyword evidence="9" id="KW-1015">Disulfide bond</keyword>
<keyword evidence="5" id="KW-0732">Signal</keyword>
<comment type="similarity">
    <text evidence="11">Belongs to the polysaccharide monooxygenase AA14 family.</text>
</comment>
<keyword evidence="12" id="KW-1133">Transmembrane helix</keyword>
<dbReference type="OMA" id="MYMLPYK"/>
<keyword evidence="8" id="KW-0503">Monooxygenase</keyword>
<evidence type="ECO:0000256" key="9">
    <source>
        <dbReference type="ARBA" id="ARBA00023157"/>
    </source>
</evidence>
<sequence>MQWGPSLLSLLVKLDEYKVCRSLLDLLSVPVYRFLPPVYLPMASVFLLLLCAASISNGHIVAFTQGMYCQNGVSGNNQNAADAVNPLFMLKKDQWWMQHYSNCDERPPSKNDFLEIPAGGSFTVELATNQAFTTLSYDGRMVGTFADGQEHPEYSQYHNTCVTSPNLHTQNQSMAAGTAFAISYESDLRNVTPENLVVFSVLEKSPWHRIAIYDAPKALPACPPGGCTCAWGWIPNSCGEPNMYMLPYKCRVTGATSTIPVAKGKPPVWCEDDRSKCVSGPKQMLYWHQAEGNNIEVSGYDLSGSPKSPGYNTKCGFSSGAQNDIFGRGHRGVFKKDE</sequence>
<keyword evidence="12" id="KW-0812">Transmembrane</keyword>
<dbReference type="Proteomes" id="UP000217790">
    <property type="component" value="Unassembled WGS sequence"/>
</dbReference>
<evidence type="ECO:0000256" key="8">
    <source>
        <dbReference type="ARBA" id="ARBA00023033"/>
    </source>
</evidence>
<keyword evidence="6" id="KW-0560">Oxidoreductase</keyword>
<protein>
    <submittedName>
        <fullName evidence="13">Uncharacterized protein</fullName>
    </submittedName>
</protein>
<organism evidence="13 14">
    <name type="scientific">Armillaria gallica</name>
    <name type="common">Bulbous honey fungus</name>
    <name type="synonym">Armillaria bulbosa</name>
    <dbReference type="NCBI Taxonomy" id="47427"/>
    <lineage>
        <taxon>Eukaryota</taxon>
        <taxon>Fungi</taxon>
        <taxon>Dikarya</taxon>
        <taxon>Basidiomycota</taxon>
        <taxon>Agaricomycotina</taxon>
        <taxon>Agaricomycetes</taxon>
        <taxon>Agaricomycetidae</taxon>
        <taxon>Agaricales</taxon>
        <taxon>Marasmiineae</taxon>
        <taxon>Physalacriaceae</taxon>
        <taxon>Armillaria</taxon>
    </lineage>
</organism>
<proteinExistence type="inferred from homology"/>
<dbReference type="GO" id="GO:0046872">
    <property type="term" value="F:metal ion binding"/>
    <property type="evidence" value="ECO:0007669"/>
    <property type="project" value="UniProtKB-KW"/>
</dbReference>
<accession>A0A2H3ELR6</accession>
<dbReference type="InParanoid" id="A0A2H3ELR6"/>
<evidence type="ECO:0000256" key="7">
    <source>
        <dbReference type="ARBA" id="ARBA00023008"/>
    </source>
</evidence>